<keyword evidence="5" id="KW-0732">Signal</keyword>
<dbReference type="PANTHER" id="PTHR35008:SF8">
    <property type="entry name" value="ALCOHOL DEHYDROGENASE CYTOCHROME C SUBUNIT"/>
    <property type="match status" value="1"/>
</dbReference>
<evidence type="ECO:0000256" key="5">
    <source>
        <dbReference type="SAM" id="SignalP"/>
    </source>
</evidence>
<evidence type="ECO:0000313" key="8">
    <source>
        <dbReference type="Proteomes" id="UP000198889"/>
    </source>
</evidence>
<dbReference type="GO" id="GO:0020037">
    <property type="term" value="F:heme binding"/>
    <property type="evidence" value="ECO:0007669"/>
    <property type="project" value="InterPro"/>
</dbReference>
<keyword evidence="8" id="KW-1185">Reference proteome</keyword>
<protein>
    <submittedName>
        <fullName evidence="7">Cytochrome c</fullName>
    </submittedName>
</protein>
<evidence type="ECO:0000259" key="6">
    <source>
        <dbReference type="PROSITE" id="PS51007"/>
    </source>
</evidence>
<gene>
    <name evidence="7" type="ORF">SAMN05660859_4031</name>
</gene>
<dbReference type="SUPFAM" id="SSF46626">
    <property type="entry name" value="Cytochrome c"/>
    <property type="match status" value="1"/>
</dbReference>
<accession>A0A1G4UJN1</accession>
<reference evidence="8" key="1">
    <citation type="submission" date="2016-10" db="EMBL/GenBank/DDBJ databases">
        <authorList>
            <person name="Varghese N."/>
            <person name="Submissions S."/>
        </authorList>
    </citation>
    <scope>NUCLEOTIDE SEQUENCE [LARGE SCALE GENOMIC DNA]</scope>
    <source>
        <strain evidence="8">CGMCC 1.1761</strain>
    </source>
</reference>
<keyword evidence="1 4" id="KW-0349">Heme</keyword>
<dbReference type="GO" id="GO:0009055">
    <property type="term" value="F:electron transfer activity"/>
    <property type="evidence" value="ECO:0007669"/>
    <property type="project" value="InterPro"/>
</dbReference>
<proteinExistence type="predicted"/>
<feature type="signal peptide" evidence="5">
    <location>
        <begin position="1"/>
        <end position="24"/>
    </location>
</feature>
<dbReference type="STRING" id="177413.SAMN05660859_4031"/>
<dbReference type="RefSeq" id="WP_091443434.1">
    <property type="nucleotide sequence ID" value="NZ_FMTP01000008.1"/>
</dbReference>
<organism evidence="7 8">
    <name type="scientific">Ancylobacter rudongensis</name>
    <dbReference type="NCBI Taxonomy" id="177413"/>
    <lineage>
        <taxon>Bacteria</taxon>
        <taxon>Pseudomonadati</taxon>
        <taxon>Pseudomonadota</taxon>
        <taxon>Alphaproteobacteria</taxon>
        <taxon>Hyphomicrobiales</taxon>
        <taxon>Xanthobacteraceae</taxon>
        <taxon>Ancylobacter</taxon>
    </lineage>
</organism>
<sequence>MSRSARSFAVAGAVLLAFTGLASADAVKLGRPALPEEIKAWDIDVRPDGLGLPEGQGSVSQGEELFQNNCAACHGEFGEGVGRWPVLAGGQGTLTSERPEKTIGSFWPDTSTVFDYVHRAMPFGAAQTLQPDEVYAIVAYLLYLNDVVPDDYVLTKENFPTVALPNRPNFYDDDRETTEKAFWKATPCMKDCKPKVEITSHAAVLDVTPDAGKEGDKPAGAVE</sequence>
<dbReference type="AlphaFoldDB" id="A0A1G4UJN1"/>
<dbReference type="Proteomes" id="UP000198889">
    <property type="component" value="Unassembled WGS sequence"/>
</dbReference>
<dbReference type="PANTHER" id="PTHR35008">
    <property type="entry name" value="BLL4482 PROTEIN-RELATED"/>
    <property type="match status" value="1"/>
</dbReference>
<dbReference type="Pfam" id="PF00034">
    <property type="entry name" value="Cytochrom_C"/>
    <property type="match status" value="1"/>
</dbReference>
<keyword evidence="2 4" id="KW-0479">Metal-binding</keyword>
<dbReference type="Gene3D" id="1.10.760.10">
    <property type="entry name" value="Cytochrome c-like domain"/>
    <property type="match status" value="1"/>
</dbReference>
<dbReference type="InterPro" id="IPR009056">
    <property type="entry name" value="Cyt_c-like_dom"/>
</dbReference>
<feature type="domain" description="Cytochrome c" evidence="6">
    <location>
        <begin position="57"/>
        <end position="145"/>
    </location>
</feature>
<evidence type="ECO:0000313" key="7">
    <source>
        <dbReference type="EMBL" id="SCW93886.1"/>
    </source>
</evidence>
<feature type="chain" id="PRO_5011700512" evidence="5">
    <location>
        <begin position="25"/>
        <end position="223"/>
    </location>
</feature>
<evidence type="ECO:0000256" key="1">
    <source>
        <dbReference type="ARBA" id="ARBA00022617"/>
    </source>
</evidence>
<dbReference type="EMBL" id="FMTP01000008">
    <property type="protein sequence ID" value="SCW93886.1"/>
    <property type="molecule type" value="Genomic_DNA"/>
</dbReference>
<evidence type="ECO:0000256" key="3">
    <source>
        <dbReference type="ARBA" id="ARBA00023004"/>
    </source>
</evidence>
<dbReference type="InterPro" id="IPR036909">
    <property type="entry name" value="Cyt_c-like_dom_sf"/>
</dbReference>
<keyword evidence="3 4" id="KW-0408">Iron</keyword>
<dbReference type="PROSITE" id="PS51007">
    <property type="entry name" value="CYTC"/>
    <property type="match status" value="1"/>
</dbReference>
<evidence type="ECO:0000256" key="4">
    <source>
        <dbReference type="PROSITE-ProRule" id="PRU00433"/>
    </source>
</evidence>
<name>A0A1G4UJN1_9HYPH</name>
<dbReference type="InterPro" id="IPR051459">
    <property type="entry name" value="Cytochrome_c-type_DH"/>
</dbReference>
<dbReference type="GO" id="GO:0046872">
    <property type="term" value="F:metal ion binding"/>
    <property type="evidence" value="ECO:0007669"/>
    <property type="project" value="UniProtKB-KW"/>
</dbReference>
<evidence type="ECO:0000256" key="2">
    <source>
        <dbReference type="ARBA" id="ARBA00022723"/>
    </source>
</evidence>